<dbReference type="EMBL" id="QGNW01000178">
    <property type="protein sequence ID" value="RVW87974.1"/>
    <property type="molecule type" value="Genomic_DNA"/>
</dbReference>
<evidence type="ECO:0008006" key="4">
    <source>
        <dbReference type="Google" id="ProtNLM"/>
    </source>
</evidence>
<evidence type="ECO:0000313" key="2">
    <source>
        <dbReference type="EMBL" id="RVW87974.1"/>
    </source>
</evidence>
<keyword evidence="1" id="KW-1133">Transmembrane helix</keyword>
<proteinExistence type="predicted"/>
<accession>A0A438HU27</accession>
<comment type="caution">
    <text evidence="2">The sequence shown here is derived from an EMBL/GenBank/DDBJ whole genome shotgun (WGS) entry which is preliminary data.</text>
</comment>
<organism evidence="2 3">
    <name type="scientific">Vitis vinifera</name>
    <name type="common">Grape</name>
    <dbReference type="NCBI Taxonomy" id="29760"/>
    <lineage>
        <taxon>Eukaryota</taxon>
        <taxon>Viridiplantae</taxon>
        <taxon>Streptophyta</taxon>
        <taxon>Embryophyta</taxon>
        <taxon>Tracheophyta</taxon>
        <taxon>Spermatophyta</taxon>
        <taxon>Magnoliopsida</taxon>
        <taxon>eudicotyledons</taxon>
        <taxon>Gunneridae</taxon>
        <taxon>Pentapetalae</taxon>
        <taxon>rosids</taxon>
        <taxon>Vitales</taxon>
        <taxon>Vitaceae</taxon>
        <taxon>Viteae</taxon>
        <taxon>Vitis</taxon>
    </lineage>
</organism>
<dbReference type="Proteomes" id="UP000288805">
    <property type="component" value="Unassembled WGS sequence"/>
</dbReference>
<dbReference type="PANTHER" id="PTHR46890:SF50">
    <property type="entry name" value="RNA-DIRECTED DNA POLYMERASE, EUKARYOTA, REVERSE TRANSCRIPTASE ZINC-BINDING DOMAIN PROTEIN-RELATED"/>
    <property type="match status" value="1"/>
</dbReference>
<dbReference type="PANTHER" id="PTHR46890">
    <property type="entry name" value="NON-LTR RETROLELEMENT REVERSE TRANSCRIPTASE-LIKE PROTEIN-RELATED"/>
    <property type="match status" value="1"/>
</dbReference>
<dbReference type="InterPro" id="IPR052343">
    <property type="entry name" value="Retrotransposon-Effector_Assoc"/>
</dbReference>
<name>A0A438HU27_VITVI</name>
<reference evidence="2 3" key="1">
    <citation type="journal article" date="2018" name="PLoS Genet.">
        <title>Population sequencing reveals clonal diversity and ancestral inbreeding in the grapevine cultivar Chardonnay.</title>
        <authorList>
            <person name="Roach M.J."/>
            <person name="Johnson D.L."/>
            <person name="Bohlmann J."/>
            <person name="van Vuuren H.J."/>
            <person name="Jones S.J."/>
            <person name="Pretorius I.S."/>
            <person name="Schmidt S.A."/>
            <person name="Borneman A.R."/>
        </authorList>
    </citation>
    <scope>NUCLEOTIDE SEQUENCE [LARGE SCALE GENOMIC DNA]</scope>
    <source>
        <strain evidence="3">cv. Chardonnay</strain>
        <tissue evidence="2">Leaf</tissue>
    </source>
</reference>
<gene>
    <name evidence="2" type="ORF">CK203_033881</name>
</gene>
<protein>
    <recommendedName>
        <fullName evidence="4">Reverse transcriptase domain-containing protein</fullName>
    </recommendedName>
</protein>
<keyword evidence="1" id="KW-0472">Membrane</keyword>
<keyword evidence="1" id="KW-0812">Transmembrane</keyword>
<feature type="transmembrane region" description="Helical" evidence="1">
    <location>
        <begin position="21"/>
        <end position="39"/>
    </location>
</feature>
<dbReference type="AlphaFoldDB" id="A0A438HU27"/>
<sequence length="130" mass="14112">MSAAKPAVPVRDLVEEAKKRFVFLAICVVGLSYLMSSLLEASFSEEDVFKALSDLSGDKVPSPNGGVEDLKDFRLISFVGSLYKLLAKVLTDRLKKVVGKVASCSQNAFVEGRQILDASLIVNEAIDFLL</sequence>
<evidence type="ECO:0000256" key="1">
    <source>
        <dbReference type="SAM" id="Phobius"/>
    </source>
</evidence>
<evidence type="ECO:0000313" key="3">
    <source>
        <dbReference type="Proteomes" id="UP000288805"/>
    </source>
</evidence>